<dbReference type="EMBL" id="JAOAOG010000102">
    <property type="protein sequence ID" value="KAJ6249249.1"/>
    <property type="molecule type" value="Genomic_DNA"/>
</dbReference>
<feature type="domain" description="GRAM" evidence="2">
    <location>
        <begin position="14"/>
        <end position="112"/>
    </location>
</feature>
<evidence type="ECO:0000256" key="1">
    <source>
        <dbReference type="SAM" id="MobiDB-lite"/>
    </source>
</evidence>
<accession>A0ABQ8YXH5</accession>
<dbReference type="InterPro" id="IPR051482">
    <property type="entry name" value="Cholesterol_transport"/>
</dbReference>
<dbReference type="Proteomes" id="UP001150062">
    <property type="component" value="Unassembled WGS sequence"/>
</dbReference>
<feature type="compositionally biased region" description="Basic residues" evidence="1">
    <location>
        <begin position="117"/>
        <end position="131"/>
    </location>
</feature>
<feature type="compositionally biased region" description="Basic residues" evidence="1">
    <location>
        <begin position="141"/>
        <end position="156"/>
    </location>
</feature>
<protein>
    <recommendedName>
        <fullName evidence="2">GRAM domain-containing protein</fullName>
    </recommendedName>
</protein>
<feature type="compositionally biased region" description="Low complexity" evidence="1">
    <location>
        <begin position="181"/>
        <end position="192"/>
    </location>
</feature>
<evidence type="ECO:0000259" key="2">
    <source>
        <dbReference type="Pfam" id="PF02893"/>
    </source>
</evidence>
<dbReference type="Pfam" id="PF02893">
    <property type="entry name" value="GRAM"/>
    <property type="match status" value="1"/>
</dbReference>
<organism evidence="3 4">
    <name type="scientific">Anaeramoeba flamelloides</name>
    <dbReference type="NCBI Taxonomy" id="1746091"/>
    <lineage>
        <taxon>Eukaryota</taxon>
        <taxon>Metamonada</taxon>
        <taxon>Anaeramoebidae</taxon>
        <taxon>Anaeramoeba</taxon>
    </lineage>
</organism>
<feature type="region of interest" description="Disordered" evidence="1">
    <location>
        <begin position="346"/>
        <end position="370"/>
    </location>
</feature>
<name>A0ABQ8YXH5_9EUKA</name>
<proteinExistence type="predicted"/>
<dbReference type="InterPro" id="IPR011993">
    <property type="entry name" value="PH-like_dom_sf"/>
</dbReference>
<dbReference type="Gene3D" id="2.30.29.30">
    <property type="entry name" value="Pleckstrin-homology domain (PH domain)/Phosphotyrosine-binding domain (PTB)"/>
    <property type="match status" value="1"/>
</dbReference>
<reference evidence="3" key="1">
    <citation type="submission" date="2022-08" db="EMBL/GenBank/DDBJ databases">
        <title>Novel sulfate-reducing endosymbionts in the free-living metamonad Anaeramoeba.</title>
        <authorList>
            <person name="Jerlstrom-Hultqvist J."/>
            <person name="Cepicka I."/>
            <person name="Gallot-Lavallee L."/>
            <person name="Salas-Leiva D."/>
            <person name="Curtis B.A."/>
            <person name="Zahonova K."/>
            <person name="Pipaliya S."/>
            <person name="Dacks J."/>
            <person name="Roger A.J."/>
        </authorList>
    </citation>
    <scope>NUCLEOTIDE SEQUENCE</scope>
    <source>
        <strain evidence="3">Schooner1</strain>
    </source>
</reference>
<gene>
    <name evidence="3" type="ORF">M0813_01849</name>
</gene>
<feature type="region of interest" description="Disordered" evidence="1">
    <location>
        <begin position="115"/>
        <end position="201"/>
    </location>
</feature>
<sequence>MTEQHDKKGNKPSREEFRLSKYSCALKEKRGFLRHGTLLITTKSIQFTSNIFGIRKKITIPITSGLVIAKKTLLFVPNSLLFSNKQNPEGWFFTSFLSRDKCYLQTTKMVEVIKRDREKKKKKRTKRQKKIKVQDQEKNKTKTKHQRSRRRRKRRVSQPISKIDKEEIAKIKNEFLRDRSNNNSQNEQNSNQTEVLMENEKSTNKRLFHSLSENELLSKKKIIRSFSTTYTFESNASNSQGSEKILKKGVLTIYNKFTNEWLKREIVIVRNNENIVFQLSKIQPKKKIIGHIPINLFKKCKLVSELNFNIKLISGKVIRLKAKDKLEASNWRHFLNSFLISKDQKEVRGNEKNGNKNPTKHSANKNEQKKKSIPSKMIELFLKVLCILKLKMVLFALFFLTSLKTIGKFSFVSAQTSSVQYINMSNNNKINGNNLGSNHLNNNLLSIDNNFIDLNN</sequence>
<dbReference type="PANTHER" id="PTHR23319:SF4">
    <property type="entry name" value="GRAM DOMAIN CONTAINING 1B, ISOFORM E"/>
    <property type="match status" value="1"/>
</dbReference>
<comment type="caution">
    <text evidence="3">The sequence shown here is derived from an EMBL/GenBank/DDBJ whole genome shotgun (WGS) entry which is preliminary data.</text>
</comment>
<dbReference type="SUPFAM" id="SSF50729">
    <property type="entry name" value="PH domain-like"/>
    <property type="match status" value="1"/>
</dbReference>
<evidence type="ECO:0000313" key="3">
    <source>
        <dbReference type="EMBL" id="KAJ6249249.1"/>
    </source>
</evidence>
<dbReference type="PANTHER" id="PTHR23319">
    <property type="entry name" value="GRAM DOMAIN CONTAINING 1B, ISOFORM E"/>
    <property type="match status" value="1"/>
</dbReference>
<evidence type="ECO:0000313" key="4">
    <source>
        <dbReference type="Proteomes" id="UP001150062"/>
    </source>
</evidence>
<keyword evidence="4" id="KW-1185">Reference proteome</keyword>
<dbReference type="InterPro" id="IPR004182">
    <property type="entry name" value="GRAM"/>
</dbReference>
<feature type="compositionally biased region" description="Basic and acidic residues" evidence="1">
    <location>
        <begin position="162"/>
        <end position="180"/>
    </location>
</feature>